<organism evidence="2 3">
    <name type="scientific">Centropus bengalensis</name>
    <name type="common">lesser coucal</name>
    <dbReference type="NCBI Taxonomy" id="1463675"/>
    <lineage>
        <taxon>Eukaryota</taxon>
        <taxon>Metazoa</taxon>
        <taxon>Chordata</taxon>
        <taxon>Craniata</taxon>
        <taxon>Vertebrata</taxon>
        <taxon>Euteleostomi</taxon>
        <taxon>Archelosauria</taxon>
        <taxon>Archosauria</taxon>
        <taxon>Dinosauria</taxon>
        <taxon>Saurischia</taxon>
        <taxon>Theropoda</taxon>
        <taxon>Coelurosauria</taxon>
        <taxon>Aves</taxon>
        <taxon>Neognathae</taxon>
        <taxon>Neoaves</taxon>
        <taxon>Otidimorphae</taxon>
        <taxon>Cuculiformes</taxon>
        <taxon>Centropidae</taxon>
        <taxon>Centropus</taxon>
    </lineage>
</organism>
<dbReference type="Proteomes" id="UP000632886">
    <property type="component" value="Unassembled WGS sequence"/>
</dbReference>
<feature type="non-terminal residue" evidence="2">
    <location>
        <position position="1"/>
    </location>
</feature>
<accession>A0A852M5K4</accession>
<protein>
    <submittedName>
        <fullName evidence="2">CCL20 protein</fullName>
    </submittedName>
</protein>
<feature type="non-terminal residue" evidence="2">
    <location>
        <position position="57"/>
    </location>
</feature>
<name>A0A852M5K4_9AVES</name>
<feature type="signal peptide" evidence="1">
    <location>
        <begin position="1"/>
        <end position="23"/>
    </location>
</feature>
<reference evidence="2 3" key="1">
    <citation type="submission" date="2020-02" db="EMBL/GenBank/DDBJ databases">
        <title>Bird 10,000 Genomes (B10K) Project - Family phase.</title>
        <authorList>
            <person name="Zhang G."/>
        </authorList>
    </citation>
    <scope>NUCLEOTIDE SEQUENCE [LARGE SCALE GENOMIC DNA]</scope>
    <source>
        <strain evidence="2">B10K-DU-017-21</strain>
    </source>
</reference>
<evidence type="ECO:0000313" key="3">
    <source>
        <dbReference type="Proteomes" id="UP000632886"/>
    </source>
</evidence>
<comment type="caution">
    <text evidence="2">The sequence shown here is derived from an EMBL/GenBank/DDBJ whole genome shotgun (WGS) entry which is preliminary data.</text>
</comment>
<evidence type="ECO:0000313" key="2">
    <source>
        <dbReference type="EMBL" id="NXX97526.1"/>
    </source>
</evidence>
<dbReference type="AlphaFoldDB" id="A0A852M5K4"/>
<evidence type="ECO:0000256" key="1">
    <source>
        <dbReference type="SAM" id="SignalP"/>
    </source>
</evidence>
<gene>
    <name evidence="2" type="primary">Ccl20</name>
    <name evidence="2" type="ORF">CENBEN_R05458</name>
</gene>
<feature type="chain" id="PRO_5032529940" evidence="1">
    <location>
        <begin position="24"/>
        <end position="57"/>
    </location>
</feature>
<keyword evidence="3" id="KW-1185">Reference proteome</keyword>
<dbReference type="EMBL" id="WBNK01001487">
    <property type="protein sequence ID" value="NXX97526.1"/>
    <property type="molecule type" value="Genomic_DNA"/>
</dbReference>
<proteinExistence type="predicted"/>
<sequence length="57" mass="6352">SKSLVLGSLLGFFALLLCGTSEAQSNLFFCLSYTKVRLPRWVFLGYTEQLSSEVCDI</sequence>
<keyword evidence="1" id="KW-0732">Signal</keyword>